<protein>
    <recommendedName>
        <fullName evidence="4">Lipoprotein</fullName>
    </recommendedName>
</protein>
<keyword evidence="1" id="KW-0732">Signal</keyword>
<evidence type="ECO:0000313" key="2">
    <source>
        <dbReference type="EMBL" id="MCK1784622.1"/>
    </source>
</evidence>
<keyword evidence="3" id="KW-1185">Reference proteome</keyword>
<gene>
    <name evidence="2" type="ORF">L9Z73_09730</name>
</gene>
<feature type="signal peptide" evidence="1">
    <location>
        <begin position="1"/>
        <end position="20"/>
    </location>
</feature>
<comment type="caution">
    <text evidence="2">The sequence shown here is derived from an EMBL/GenBank/DDBJ whole genome shotgun (WGS) entry which is preliminary data.</text>
</comment>
<dbReference type="EMBL" id="JAKNRV010000064">
    <property type="protein sequence ID" value="MCK1784622.1"/>
    <property type="molecule type" value="Genomic_DNA"/>
</dbReference>
<reference evidence="2 3" key="1">
    <citation type="submission" date="2022-02" db="EMBL/GenBank/DDBJ databases">
        <title>Comparative genomics of the first Antarctic Pseudomonas spp. capable of biotransforming 2,4,6-Trinitrotoluene.</title>
        <authorList>
            <person name="Cabrera M.A."/>
            <person name="Marquez S.L."/>
            <person name="Perez-Donoso J.M."/>
        </authorList>
    </citation>
    <scope>NUCLEOTIDE SEQUENCE [LARGE SCALE GENOMIC DNA]</scope>
    <source>
        <strain evidence="2 3">TNT11</strain>
    </source>
</reference>
<organism evidence="2 3">
    <name type="scientific">Pseudomonas emilianonis</name>
    <dbReference type="NCBI Taxonomy" id="2915812"/>
    <lineage>
        <taxon>Bacteria</taxon>
        <taxon>Pseudomonadati</taxon>
        <taxon>Pseudomonadota</taxon>
        <taxon>Gammaproteobacteria</taxon>
        <taxon>Pseudomonadales</taxon>
        <taxon>Pseudomonadaceae</taxon>
        <taxon>Pseudomonas</taxon>
    </lineage>
</organism>
<dbReference type="RefSeq" id="WP_247399422.1">
    <property type="nucleotide sequence ID" value="NZ_JAKNRV010000064.1"/>
</dbReference>
<dbReference type="Proteomes" id="UP001317085">
    <property type="component" value="Unassembled WGS sequence"/>
</dbReference>
<name>A0ABT0EFX2_9PSED</name>
<feature type="chain" id="PRO_5047489492" description="Lipoprotein" evidence="1">
    <location>
        <begin position="21"/>
        <end position="156"/>
    </location>
</feature>
<evidence type="ECO:0008006" key="4">
    <source>
        <dbReference type="Google" id="ProtNLM"/>
    </source>
</evidence>
<sequence length="156" mass="17301">MKLCIPTLFACLSFTTSGSAATPPLPDQILCTPDENHRAGIEKLDLPGSAAHLLEYGGKVTITQEGHQALYSYGKGQDFYHLKEKTVYSKDFVNIQHEVFLYSDPGWADSSGVLILRAHSGSGFFYIDWTKQRYYGYTHELGAVHSFAGSCMVLKK</sequence>
<evidence type="ECO:0000256" key="1">
    <source>
        <dbReference type="SAM" id="SignalP"/>
    </source>
</evidence>
<proteinExistence type="predicted"/>
<accession>A0ABT0EFX2</accession>
<evidence type="ECO:0000313" key="3">
    <source>
        <dbReference type="Proteomes" id="UP001317085"/>
    </source>
</evidence>